<accession>A0A437AAC9</accession>
<feature type="region of interest" description="Disordered" evidence="1">
    <location>
        <begin position="489"/>
        <end position="545"/>
    </location>
</feature>
<dbReference type="OrthoDB" id="5365701at2759"/>
<sequence>MSETQPIRAATAACRKSLAACLVIPRLKEGGWAENRLVDFNLWAAGAGVSARGKLSLDQRLSTKPEVQSTIVNLLELLQMFVEDCRDLAKNLNGATNDHVTTERKTKPESNVDLGVDGVDEISPVELSSKEVEAQRDVEVTLDQIIRLTVAIRKAGSNSRLKRADRSFNPENPKIHELRSFLELIIHPRGLKEEGQLTPIQSRLIEANLRRWHRFSYAKLHSKKLARSDTAPMKTISEKPTLVSENIPQAGSKPMVSFDIPETEEASQVLIVTPYDEAPRDLSAIAPTATTAASAIEGNIIVPERPITRTPATVISRISSRIAYPRPPNISRYNTVFKCPCCLQSLPVAYTERSQWKKHLASDILPYTCVFRDCQQPLQLYLTRKDWEQHIKTEHGQLWVCAVCEQLGVTTEFSNEDGIVDHLGTAHKDSVDSDEIPMFVIASSSSKPVEVIDCPLCTGPNEGEDSLEHIAHCVHDFSLNSLPLPSDSDAEDDYFDIDSRNSDSQNTPSSFSAEERDLEGLTELVDDASSVDDEHKVSESSLKTLTGDFSGPTGISILDWKVDEATEGPQADQSTDAPGENAEETTANLEEASFYGPKQRARYRIAWLCSTRIDAVIAEALLDHVDLIPVTSQGSGSMFEYRLGRVEHHLVLVAWPSESDRYRGPDWCLAAEVTRVFRSLEIFLHVGTAAGIPFQVHLSDVVVAKGPEIYHYKIIDSKKVGRTVAYGGHRFKPLSDVSIELPLIRIKGEFIPDPELVSRNKSIILKYRYINYKGLTDVNFAPEVQHMEYVPAGVSEEEQTCERCHHVSPEKLKSRHEYFKPKFYIGGIACGSMRIEDLSTQEMLSQAARKSGMLDILCVDTEGHLWTHADIGNLLVIRGISSYTDTHRDIRWKKVAAGAAAAYAKEFIRNLVLGEHNVPHSEYVGDSSEDSDVYDVSKLMESSF</sequence>
<name>A0A437AAC9_ARTFL</name>
<dbReference type="VEuPathDB" id="FungiDB:DFL_002236"/>
<dbReference type="Gene3D" id="3.40.50.1580">
    <property type="entry name" value="Nucleoside phosphorylase domain"/>
    <property type="match status" value="1"/>
</dbReference>
<dbReference type="EMBL" id="SAEB01000003">
    <property type="protein sequence ID" value="RVD88038.1"/>
    <property type="molecule type" value="Genomic_DNA"/>
</dbReference>
<evidence type="ECO:0008006" key="4">
    <source>
        <dbReference type="Google" id="ProtNLM"/>
    </source>
</evidence>
<dbReference type="AlphaFoldDB" id="A0A437AAC9"/>
<dbReference type="STRING" id="97331.A0A437AAC9"/>
<dbReference type="GO" id="GO:0009116">
    <property type="term" value="P:nucleoside metabolic process"/>
    <property type="evidence" value="ECO:0007669"/>
    <property type="project" value="InterPro"/>
</dbReference>
<evidence type="ECO:0000313" key="3">
    <source>
        <dbReference type="Proteomes" id="UP000283090"/>
    </source>
</evidence>
<gene>
    <name evidence="2" type="ORF">DFL_002236</name>
</gene>
<evidence type="ECO:0000256" key="1">
    <source>
        <dbReference type="SAM" id="MobiDB-lite"/>
    </source>
</evidence>
<dbReference type="InterPro" id="IPR035994">
    <property type="entry name" value="Nucleoside_phosphorylase_sf"/>
</dbReference>
<evidence type="ECO:0000313" key="2">
    <source>
        <dbReference type="EMBL" id="RVD88038.1"/>
    </source>
</evidence>
<dbReference type="PANTHER" id="PTHR35391:SF7">
    <property type="entry name" value="C2H2-TYPE DOMAIN-CONTAINING PROTEIN"/>
    <property type="match status" value="1"/>
</dbReference>
<feature type="compositionally biased region" description="Polar residues" evidence="1">
    <location>
        <begin position="502"/>
        <end position="512"/>
    </location>
</feature>
<reference evidence="2 3" key="1">
    <citation type="submission" date="2019-01" db="EMBL/GenBank/DDBJ databases">
        <title>Intercellular communication is required for trap formation in the nematode-trapping fungus Duddingtonia flagrans.</title>
        <authorList>
            <person name="Youssar L."/>
            <person name="Wernet V."/>
            <person name="Hensel N."/>
            <person name="Hildebrandt H.-G."/>
            <person name="Fischer R."/>
        </authorList>
    </citation>
    <scope>NUCLEOTIDE SEQUENCE [LARGE SCALE GENOMIC DNA]</scope>
    <source>
        <strain evidence="2 3">CBS H-5679</strain>
    </source>
</reference>
<comment type="caution">
    <text evidence="2">The sequence shown here is derived from an EMBL/GenBank/DDBJ whole genome shotgun (WGS) entry which is preliminary data.</text>
</comment>
<proteinExistence type="predicted"/>
<keyword evidence="3" id="KW-1185">Reference proteome</keyword>
<dbReference type="GeneID" id="93584547"/>
<dbReference type="RefSeq" id="XP_067493582.1">
    <property type="nucleotide sequence ID" value="XM_067630993.1"/>
</dbReference>
<dbReference type="Proteomes" id="UP000283090">
    <property type="component" value="Unassembled WGS sequence"/>
</dbReference>
<dbReference type="PANTHER" id="PTHR35391">
    <property type="entry name" value="C2H2-TYPE DOMAIN-CONTAINING PROTEIN-RELATED"/>
    <property type="match status" value="1"/>
</dbReference>
<protein>
    <recommendedName>
        <fullName evidence="4">C2H2-type domain-containing protein</fullName>
    </recommendedName>
</protein>
<organism evidence="2 3">
    <name type="scientific">Arthrobotrys flagrans</name>
    <name type="common">Nematode-trapping fungus</name>
    <name type="synonym">Trichothecium flagrans</name>
    <dbReference type="NCBI Taxonomy" id="97331"/>
    <lineage>
        <taxon>Eukaryota</taxon>
        <taxon>Fungi</taxon>
        <taxon>Dikarya</taxon>
        <taxon>Ascomycota</taxon>
        <taxon>Pezizomycotina</taxon>
        <taxon>Orbiliomycetes</taxon>
        <taxon>Orbiliales</taxon>
        <taxon>Orbiliaceae</taxon>
        <taxon>Arthrobotrys</taxon>
    </lineage>
</organism>
<dbReference type="GO" id="GO:0003824">
    <property type="term" value="F:catalytic activity"/>
    <property type="evidence" value="ECO:0007669"/>
    <property type="project" value="InterPro"/>
</dbReference>
<dbReference type="SUPFAM" id="SSF53167">
    <property type="entry name" value="Purine and uridine phosphorylases"/>
    <property type="match status" value="1"/>
</dbReference>
<feature type="region of interest" description="Disordered" evidence="1">
    <location>
        <begin position="565"/>
        <end position="585"/>
    </location>
</feature>